<reference evidence="2" key="1">
    <citation type="journal article" date="2020" name="Mol. Plant Microbe Interact.">
        <title>Genome Sequence of the Biocontrol Agent Coniothyrium minitans strain Conio (IMI 134523).</title>
        <authorList>
            <person name="Patel D."/>
            <person name="Shittu T.A."/>
            <person name="Baroncelli R."/>
            <person name="Muthumeenakshi S."/>
            <person name="Osborne T.H."/>
            <person name="Janganan T.K."/>
            <person name="Sreenivasaprasad S."/>
        </authorList>
    </citation>
    <scope>NUCLEOTIDE SEQUENCE</scope>
    <source>
        <strain evidence="2">Conio</strain>
    </source>
</reference>
<proteinExistence type="predicted"/>
<feature type="compositionally biased region" description="Basic and acidic residues" evidence="1">
    <location>
        <begin position="32"/>
        <end position="45"/>
    </location>
</feature>
<dbReference type="AlphaFoldDB" id="A0A9P6GF59"/>
<organism evidence="2 3">
    <name type="scientific">Paraphaeosphaeria minitans</name>
    <dbReference type="NCBI Taxonomy" id="565426"/>
    <lineage>
        <taxon>Eukaryota</taxon>
        <taxon>Fungi</taxon>
        <taxon>Dikarya</taxon>
        <taxon>Ascomycota</taxon>
        <taxon>Pezizomycotina</taxon>
        <taxon>Dothideomycetes</taxon>
        <taxon>Pleosporomycetidae</taxon>
        <taxon>Pleosporales</taxon>
        <taxon>Massarineae</taxon>
        <taxon>Didymosphaeriaceae</taxon>
        <taxon>Paraphaeosphaeria</taxon>
    </lineage>
</organism>
<feature type="compositionally biased region" description="Basic and acidic residues" evidence="1">
    <location>
        <begin position="204"/>
        <end position="220"/>
    </location>
</feature>
<feature type="compositionally biased region" description="Low complexity" evidence="1">
    <location>
        <begin position="16"/>
        <end position="31"/>
    </location>
</feature>
<gene>
    <name evidence="2" type="ORF">PMIN01_08263</name>
</gene>
<accession>A0A9P6GF59</accession>
<protein>
    <submittedName>
        <fullName evidence="2">Uncharacterized protein</fullName>
    </submittedName>
</protein>
<evidence type="ECO:0000313" key="3">
    <source>
        <dbReference type="Proteomes" id="UP000756921"/>
    </source>
</evidence>
<sequence length="235" mass="26500">MPDSKPTVPAQTRVHAPASNAKSSSKSTSKAATKDSSTKPRPDRLHVYFHPHPLKSINVDHVKEVNKSIVPGARPVHTGLYLHSSRSLFSRGAKAPVMAYIPPGGKPTMRCIWGTDGAHFNEIMDLYMKNGVVKAVVKNTNADGEKVKCDILLTGSWDKVYESAFKIRIWKEPVMWARAKWMAVKDEFRKSCEEVHEQIRKEKEEKEMKRLAGEKTKALESESDDGEWDEKASWE</sequence>
<evidence type="ECO:0000256" key="1">
    <source>
        <dbReference type="SAM" id="MobiDB-lite"/>
    </source>
</evidence>
<evidence type="ECO:0000313" key="2">
    <source>
        <dbReference type="EMBL" id="KAF9733920.1"/>
    </source>
</evidence>
<feature type="region of interest" description="Disordered" evidence="1">
    <location>
        <begin position="204"/>
        <end position="235"/>
    </location>
</feature>
<comment type="caution">
    <text evidence="2">The sequence shown here is derived from an EMBL/GenBank/DDBJ whole genome shotgun (WGS) entry which is preliminary data.</text>
</comment>
<name>A0A9P6GF59_9PLEO</name>
<dbReference type="EMBL" id="WJXW01000008">
    <property type="protein sequence ID" value="KAF9733920.1"/>
    <property type="molecule type" value="Genomic_DNA"/>
</dbReference>
<keyword evidence="3" id="KW-1185">Reference proteome</keyword>
<dbReference type="OrthoDB" id="3796265at2759"/>
<feature type="region of interest" description="Disordered" evidence="1">
    <location>
        <begin position="1"/>
        <end position="45"/>
    </location>
</feature>
<dbReference type="Proteomes" id="UP000756921">
    <property type="component" value="Unassembled WGS sequence"/>
</dbReference>